<accession>A0A2T5GEY0</accession>
<sequence>MTRRGGSGVPFARSQFKRTFSSDIRRPRGGRFVLRPPLG</sequence>
<evidence type="ECO:0000313" key="3">
    <source>
        <dbReference type="Proteomes" id="UP000244180"/>
    </source>
</evidence>
<dbReference type="EMBL" id="PEBV01000002">
    <property type="protein sequence ID" value="PTQ54741.1"/>
    <property type="molecule type" value="Genomic_DNA"/>
</dbReference>
<evidence type="ECO:0000313" key="2">
    <source>
        <dbReference type="EMBL" id="PTQ54741.1"/>
    </source>
</evidence>
<gene>
    <name evidence="2" type="ORF">HSCHL_2332</name>
</gene>
<reference evidence="2 3" key="1">
    <citation type="submission" date="2017-08" db="EMBL/GenBank/DDBJ databases">
        <title>Burning lignite coal seam in the remote Altai Mountains harbors a hydrogen-driven thermophilic microbial community.</title>
        <authorList>
            <person name="Kadnikov V.V."/>
            <person name="Mardanov A.V."/>
            <person name="Ivasenko D."/>
            <person name="Beletsky A.V."/>
            <person name="Karnachuk O.V."/>
            <person name="Ravin N.V."/>
        </authorList>
    </citation>
    <scope>NUCLEOTIDE SEQUENCE [LARGE SCALE GENOMIC DNA]</scope>
    <source>
        <strain evidence="2">AL33</strain>
    </source>
</reference>
<feature type="region of interest" description="Disordered" evidence="1">
    <location>
        <begin position="1"/>
        <end position="39"/>
    </location>
</feature>
<organism evidence="2 3">
    <name type="scientific">Hydrogenibacillus schlegelii</name>
    <name type="common">Bacillus schlegelii</name>
    <dbReference type="NCBI Taxonomy" id="1484"/>
    <lineage>
        <taxon>Bacteria</taxon>
        <taxon>Bacillati</taxon>
        <taxon>Bacillota</taxon>
        <taxon>Bacilli</taxon>
        <taxon>Bacillales</taxon>
        <taxon>Bacillales Family X. Incertae Sedis</taxon>
        <taxon>Hydrogenibacillus</taxon>
    </lineage>
</organism>
<evidence type="ECO:0000256" key="1">
    <source>
        <dbReference type="SAM" id="MobiDB-lite"/>
    </source>
</evidence>
<comment type="caution">
    <text evidence="2">The sequence shown here is derived from an EMBL/GenBank/DDBJ whole genome shotgun (WGS) entry which is preliminary data.</text>
</comment>
<proteinExistence type="predicted"/>
<dbReference type="Proteomes" id="UP000244180">
    <property type="component" value="Unassembled WGS sequence"/>
</dbReference>
<protein>
    <submittedName>
        <fullName evidence="2">Uncharacterized protein</fullName>
    </submittedName>
</protein>
<name>A0A2T5GEY0_HYDSH</name>
<dbReference type="AlphaFoldDB" id="A0A2T5GEY0"/>